<protein>
    <recommendedName>
        <fullName evidence="2">Quinohemoprotein amine dehydrogenase alpha subunit haem binding domain-containing protein</fullName>
    </recommendedName>
</protein>
<feature type="domain" description="Quinohemoprotein amine dehydrogenase alpha subunit haem binding" evidence="2">
    <location>
        <begin position="27"/>
        <end position="83"/>
    </location>
</feature>
<proteinExistence type="predicted"/>
<dbReference type="InterPro" id="IPR036909">
    <property type="entry name" value="Cyt_c-like_dom_sf"/>
</dbReference>
<dbReference type="RefSeq" id="WP_199383822.1">
    <property type="nucleotide sequence ID" value="NZ_JAEMHM010000007.1"/>
</dbReference>
<organism evidence="3 4">
    <name type="scientific">Geomesophilobacter sediminis</name>
    <dbReference type="NCBI Taxonomy" id="2798584"/>
    <lineage>
        <taxon>Bacteria</taxon>
        <taxon>Pseudomonadati</taxon>
        <taxon>Thermodesulfobacteriota</taxon>
        <taxon>Desulfuromonadia</taxon>
        <taxon>Geobacterales</taxon>
        <taxon>Geobacteraceae</taxon>
        <taxon>Geomesophilobacter</taxon>
    </lineage>
</organism>
<feature type="signal peptide" evidence="1">
    <location>
        <begin position="1"/>
        <end position="21"/>
    </location>
</feature>
<dbReference type="AlphaFoldDB" id="A0A8J7JLI5"/>
<evidence type="ECO:0000313" key="4">
    <source>
        <dbReference type="Proteomes" id="UP000636888"/>
    </source>
</evidence>
<evidence type="ECO:0000313" key="3">
    <source>
        <dbReference type="EMBL" id="MBJ6724925.1"/>
    </source>
</evidence>
<keyword evidence="1" id="KW-0732">Signal</keyword>
<dbReference type="InterPro" id="IPR015182">
    <property type="entry name" value="QH-AmDH_asu_heme-bd_dom"/>
</dbReference>
<keyword evidence="4" id="KW-1185">Reference proteome</keyword>
<evidence type="ECO:0000259" key="2">
    <source>
        <dbReference type="Pfam" id="PF09098"/>
    </source>
</evidence>
<accession>A0A8J7JLI5</accession>
<dbReference type="SUPFAM" id="SSF46626">
    <property type="entry name" value="Cytochrome c"/>
    <property type="match status" value="1"/>
</dbReference>
<dbReference type="Gene3D" id="1.10.760.10">
    <property type="entry name" value="Cytochrome c-like domain"/>
    <property type="match status" value="1"/>
</dbReference>
<dbReference type="EMBL" id="JAEMHM010000007">
    <property type="protein sequence ID" value="MBJ6724925.1"/>
    <property type="molecule type" value="Genomic_DNA"/>
</dbReference>
<dbReference type="Pfam" id="PF09098">
    <property type="entry name" value="Dehyd-heme_bind"/>
    <property type="match status" value="1"/>
</dbReference>
<comment type="caution">
    <text evidence="3">The sequence shown here is derived from an EMBL/GenBank/DDBJ whole genome shotgun (WGS) entry which is preliminary data.</text>
</comment>
<dbReference type="Proteomes" id="UP000636888">
    <property type="component" value="Unassembled WGS sequence"/>
</dbReference>
<reference evidence="3" key="1">
    <citation type="submission" date="2020-12" db="EMBL/GenBank/DDBJ databases">
        <title>Geomonas sp. Red875, isolated from river sediment.</title>
        <authorList>
            <person name="Xu Z."/>
            <person name="Zhang Z."/>
            <person name="Masuda Y."/>
            <person name="Itoh H."/>
            <person name="Senoo K."/>
        </authorList>
    </citation>
    <scope>NUCLEOTIDE SEQUENCE</scope>
    <source>
        <strain evidence="3">Red875</strain>
    </source>
</reference>
<name>A0A8J7JLI5_9BACT</name>
<dbReference type="GO" id="GO:0020037">
    <property type="term" value="F:heme binding"/>
    <property type="evidence" value="ECO:0007669"/>
    <property type="project" value="InterPro"/>
</dbReference>
<feature type="chain" id="PRO_5035183627" description="Quinohemoprotein amine dehydrogenase alpha subunit haem binding domain-containing protein" evidence="1">
    <location>
        <begin position="22"/>
        <end position="86"/>
    </location>
</feature>
<sequence length="86" mass="9192">MKKTAATVVAVTLLLSGSAFAGAFSSGPALLEQRCAVCHPTSKVKVLKRTPAQWDAIVTGMVKKGAKLSPDEKKTLVKYLADNYKR</sequence>
<dbReference type="GO" id="GO:0009055">
    <property type="term" value="F:electron transfer activity"/>
    <property type="evidence" value="ECO:0007669"/>
    <property type="project" value="InterPro"/>
</dbReference>
<evidence type="ECO:0000256" key="1">
    <source>
        <dbReference type="SAM" id="SignalP"/>
    </source>
</evidence>
<gene>
    <name evidence="3" type="ORF">JFN93_09420</name>
</gene>